<dbReference type="EMBL" id="OX336425">
    <property type="protein sequence ID" value="CAI2767697.1"/>
    <property type="molecule type" value="Genomic_DNA"/>
</dbReference>
<dbReference type="KEGG" id="fcs:TRV642_2854"/>
<organism evidence="1 2">
    <name type="scientific">Flavobacterium collinsii</name>
    <dbReference type="NCBI Taxonomy" id="1114861"/>
    <lineage>
        <taxon>Bacteria</taxon>
        <taxon>Pseudomonadati</taxon>
        <taxon>Bacteroidota</taxon>
        <taxon>Flavobacteriia</taxon>
        <taxon>Flavobacteriales</taxon>
        <taxon>Flavobacteriaceae</taxon>
        <taxon>Flavobacterium</taxon>
    </lineage>
</organism>
<dbReference type="RefSeq" id="WP_263360520.1">
    <property type="nucleotide sequence ID" value="NZ_OX336425.1"/>
</dbReference>
<accession>A0A9W4TI70</accession>
<dbReference type="AlphaFoldDB" id="A0A9W4TI70"/>
<gene>
    <name evidence="1" type="ORF">TRV642_2854</name>
</gene>
<sequence>MKKIFTSFIFILLFACNSKQKQQDSTITKTKEEISTEKIIAKNSKPDTVNYQISIYDNPKAVDQIMNHKESLKQLSEKNIFLDIHTKLLQKLPEEQQSFFQKNPDYELLSLAEGSLFEENSNDFAFIVYDKKKVKISIVVYNATTSKYALIFQDIKVVNGIKDGDCNSSSFGTFDYQFALDFFIYNQDYLEKSTASYLEYPNLKITDISKDKDFVLNKGCFSKKVLKTNLAHTLCIATSSVYSNWDCLRYDKTNNTFLIFYTQAFAD</sequence>
<dbReference type="PROSITE" id="PS51257">
    <property type="entry name" value="PROKAR_LIPOPROTEIN"/>
    <property type="match status" value="1"/>
</dbReference>
<reference evidence="1" key="1">
    <citation type="submission" date="2022-09" db="EMBL/GenBank/DDBJ databases">
        <authorList>
            <person name="Duchaud E."/>
        </authorList>
    </citation>
    <scope>NUCLEOTIDE SEQUENCE</scope>
    <source>
        <strain evidence="1">TRV642</strain>
    </source>
</reference>
<proteinExistence type="predicted"/>
<name>A0A9W4TI70_9FLAO</name>
<dbReference type="Proteomes" id="UP001152749">
    <property type="component" value="Chromosome"/>
</dbReference>
<protein>
    <recommendedName>
        <fullName evidence="3">Lipoprotein</fullName>
    </recommendedName>
</protein>
<evidence type="ECO:0008006" key="3">
    <source>
        <dbReference type="Google" id="ProtNLM"/>
    </source>
</evidence>
<evidence type="ECO:0000313" key="2">
    <source>
        <dbReference type="Proteomes" id="UP001152749"/>
    </source>
</evidence>
<evidence type="ECO:0000313" key="1">
    <source>
        <dbReference type="EMBL" id="CAI2767697.1"/>
    </source>
</evidence>